<evidence type="ECO:0000256" key="1">
    <source>
        <dbReference type="SAM" id="SignalP"/>
    </source>
</evidence>
<keyword evidence="4" id="KW-1185">Reference proteome</keyword>
<reference evidence="3 4" key="1">
    <citation type="submission" date="2020-05" db="EMBL/GenBank/DDBJ databases">
        <title>Sulfurimonas marisnigri, sp. nov., and Sulfurimonas baltica, sp. nov., manganese oxide reducing chemolithoautotrophs of the class Epsilonproteobacteria isolated from the pelagic redoxclines of the Black and Baltic Seas and emended description of the genus Sulfurimonas.</title>
        <authorList>
            <person name="Henkel J.V."/>
            <person name="Laudan C."/>
            <person name="Werner J."/>
            <person name="Neu T."/>
            <person name="Plewe S."/>
            <person name="Sproer C."/>
            <person name="Bunk B."/>
            <person name="Schulz-Vogt H.N."/>
        </authorList>
    </citation>
    <scope>NUCLEOTIDE SEQUENCE [LARGE SCALE GENOMIC DNA]</scope>
    <source>
        <strain evidence="3 4">GD2</strain>
    </source>
</reference>
<organism evidence="3 4">
    <name type="scientific">Candidatus Sulfurimonas baltica</name>
    <dbReference type="NCBI Taxonomy" id="2740404"/>
    <lineage>
        <taxon>Bacteria</taxon>
        <taxon>Pseudomonadati</taxon>
        <taxon>Campylobacterota</taxon>
        <taxon>Epsilonproteobacteria</taxon>
        <taxon>Campylobacterales</taxon>
        <taxon>Sulfurimonadaceae</taxon>
        <taxon>Sulfurimonas</taxon>
    </lineage>
</organism>
<gene>
    <name evidence="3" type="ORF">HUE88_00570</name>
</gene>
<dbReference type="RefSeq" id="WP_194370061.1">
    <property type="nucleotide sequence ID" value="NZ_CP054492.1"/>
</dbReference>
<feature type="domain" description="YtkA-like" evidence="2">
    <location>
        <begin position="27"/>
        <end position="107"/>
    </location>
</feature>
<proteinExistence type="predicted"/>
<name>A0A7S7RN75_9BACT</name>
<protein>
    <submittedName>
        <fullName evidence="3">FixH family protein</fullName>
    </submittedName>
</protein>
<feature type="signal peptide" evidence="1">
    <location>
        <begin position="1"/>
        <end position="20"/>
    </location>
</feature>
<dbReference type="Proteomes" id="UP000593994">
    <property type="component" value="Chromosome"/>
</dbReference>
<evidence type="ECO:0000313" key="4">
    <source>
        <dbReference type="Proteomes" id="UP000593994"/>
    </source>
</evidence>
<evidence type="ECO:0000259" key="2">
    <source>
        <dbReference type="Pfam" id="PF13115"/>
    </source>
</evidence>
<keyword evidence="1" id="KW-0732">Signal</keyword>
<feature type="chain" id="PRO_5032454988" evidence="1">
    <location>
        <begin position="21"/>
        <end position="125"/>
    </location>
</feature>
<dbReference type="KEGG" id="sbal:HUE88_00570"/>
<dbReference type="Pfam" id="PF13115">
    <property type="entry name" value="YtkA"/>
    <property type="match status" value="1"/>
</dbReference>
<dbReference type="EMBL" id="CP054492">
    <property type="protein sequence ID" value="QOY52226.1"/>
    <property type="molecule type" value="Genomic_DNA"/>
</dbReference>
<sequence>MKKILIALLALMLSATLLQAAAFEQSAKNTTTEVIISSDKPLTTGSNTLILDITPKDKDVKVSVKAFMPAMPGMPAMESKADAKDLGNGKFETTVNLSMGGTWQLHIFITPSAGKKSRVKTSLNF</sequence>
<dbReference type="AlphaFoldDB" id="A0A7S7RN75"/>
<accession>A0A7S7RN75</accession>
<evidence type="ECO:0000313" key="3">
    <source>
        <dbReference type="EMBL" id="QOY52226.1"/>
    </source>
</evidence>
<dbReference type="InterPro" id="IPR032693">
    <property type="entry name" value="YtkA-like_dom"/>
</dbReference>